<dbReference type="CDD" id="cd08065">
    <property type="entry name" value="MPN_eIF3h"/>
    <property type="match status" value="1"/>
</dbReference>
<dbReference type="SMART" id="SM00232">
    <property type="entry name" value="JAB_MPN"/>
    <property type="match status" value="1"/>
</dbReference>
<evidence type="ECO:0000256" key="3">
    <source>
        <dbReference type="ARBA" id="ARBA00022917"/>
    </source>
</evidence>
<dbReference type="Pfam" id="PF01398">
    <property type="entry name" value="JAB"/>
    <property type="match status" value="1"/>
</dbReference>
<evidence type="ECO:0000256" key="2">
    <source>
        <dbReference type="ARBA" id="ARBA00022540"/>
    </source>
</evidence>
<reference evidence="8" key="3">
    <citation type="submission" date="2015-06" db="UniProtKB">
        <authorList>
            <consortium name="EnsemblMetazoa"/>
        </authorList>
    </citation>
    <scope>IDENTIFICATION</scope>
</reference>
<reference evidence="7 9" key="2">
    <citation type="journal article" date="2013" name="Nature">
        <title>Insights into bilaterian evolution from three spiralian genomes.</title>
        <authorList>
            <person name="Simakov O."/>
            <person name="Marletaz F."/>
            <person name="Cho S.J."/>
            <person name="Edsinger-Gonzales E."/>
            <person name="Havlak P."/>
            <person name="Hellsten U."/>
            <person name="Kuo D.H."/>
            <person name="Larsson T."/>
            <person name="Lv J."/>
            <person name="Arendt D."/>
            <person name="Savage R."/>
            <person name="Osoegawa K."/>
            <person name="de Jong P."/>
            <person name="Grimwood J."/>
            <person name="Chapman J.A."/>
            <person name="Shapiro H."/>
            <person name="Aerts A."/>
            <person name="Otillar R.P."/>
            <person name="Terry A.Y."/>
            <person name="Boore J.L."/>
            <person name="Grigoriev I.V."/>
            <person name="Lindberg D.R."/>
            <person name="Seaver E.C."/>
            <person name="Weisblat D.A."/>
            <person name="Putnam N.H."/>
            <person name="Rokhsar D.S."/>
        </authorList>
    </citation>
    <scope>NUCLEOTIDE SEQUENCE</scope>
    <source>
        <strain evidence="7 9">I ESC-2004</strain>
    </source>
</reference>
<dbReference type="GO" id="GO:0003743">
    <property type="term" value="F:translation initiation factor activity"/>
    <property type="evidence" value="ECO:0007669"/>
    <property type="project" value="UniProtKB-UniRule"/>
</dbReference>
<reference evidence="9" key="1">
    <citation type="submission" date="2012-12" db="EMBL/GenBank/DDBJ databases">
        <authorList>
            <person name="Hellsten U."/>
            <person name="Grimwood J."/>
            <person name="Chapman J.A."/>
            <person name="Shapiro H."/>
            <person name="Aerts A."/>
            <person name="Otillar R.P."/>
            <person name="Terry A.Y."/>
            <person name="Boore J.L."/>
            <person name="Simakov O."/>
            <person name="Marletaz F."/>
            <person name="Cho S.-J."/>
            <person name="Edsinger-Gonzales E."/>
            <person name="Havlak P."/>
            <person name="Kuo D.-H."/>
            <person name="Larsson T."/>
            <person name="Lv J."/>
            <person name="Arendt D."/>
            <person name="Savage R."/>
            <person name="Osoegawa K."/>
            <person name="de Jong P."/>
            <person name="Lindberg D.R."/>
            <person name="Seaver E.C."/>
            <person name="Weisblat D.A."/>
            <person name="Putnam N.H."/>
            <person name="Grigoriev I.V."/>
            <person name="Rokhsar D.S."/>
        </authorList>
    </citation>
    <scope>NUCLEOTIDE SEQUENCE</scope>
    <source>
        <strain evidence="9">I ESC-2004</strain>
    </source>
</reference>
<gene>
    <name evidence="7" type="ORF">CAPTEDRAFT_161622</name>
</gene>
<evidence type="ECO:0000256" key="1">
    <source>
        <dbReference type="ARBA" id="ARBA00022490"/>
    </source>
</evidence>
<dbReference type="FunCoup" id="N1PB15">
    <property type="interactions" value="2144"/>
</dbReference>
<dbReference type="EMBL" id="AMQN01000047">
    <property type="status" value="NOT_ANNOTATED_CDS"/>
    <property type="molecule type" value="Genomic_DNA"/>
</dbReference>
<comment type="subunit">
    <text evidence="4">Component of the eukaryotic translation initiation factor 3 (eIF-3) complex.</text>
</comment>
<evidence type="ECO:0000256" key="5">
    <source>
        <dbReference type="SAM" id="MobiDB-lite"/>
    </source>
</evidence>
<dbReference type="HOGENOM" id="CLU_044094_0_0_1"/>
<evidence type="ECO:0000256" key="4">
    <source>
        <dbReference type="HAMAP-Rule" id="MF_03007"/>
    </source>
</evidence>
<dbReference type="GO" id="GO:0001732">
    <property type="term" value="P:formation of cytoplasmic translation initiation complex"/>
    <property type="evidence" value="ECO:0007669"/>
    <property type="project" value="UniProtKB-UniRule"/>
</dbReference>
<dbReference type="Pfam" id="PF19445">
    <property type="entry name" value="eIF3h_C"/>
    <property type="match status" value="1"/>
</dbReference>
<dbReference type="InterPro" id="IPR050242">
    <property type="entry name" value="JAMM_MPN+_peptidase_M67A"/>
</dbReference>
<dbReference type="InterPro" id="IPR037518">
    <property type="entry name" value="MPN"/>
</dbReference>
<keyword evidence="2 4" id="KW-0396">Initiation factor</keyword>
<evidence type="ECO:0000313" key="8">
    <source>
        <dbReference type="EnsemblMetazoa" id="CapteP161622"/>
    </source>
</evidence>
<comment type="function">
    <text evidence="4">Component of the eukaryotic translation initiation factor 3 (eIF-3) complex, which is involved in protein synthesis of a specialized repertoire of mRNAs and, together with other initiation factors, stimulates binding of mRNA and methionyl-tRNAi to the 40S ribosome. The eIF-3 complex specifically targets and initiates translation of a subset of mRNAs involved in cell proliferation.</text>
</comment>
<dbReference type="OMA" id="WYQSTYF"/>
<evidence type="ECO:0000259" key="6">
    <source>
        <dbReference type="PROSITE" id="PS50249"/>
    </source>
</evidence>
<keyword evidence="9" id="KW-1185">Reference proteome</keyword>
<proteinExistence type="inferred from homology"/>
<dbReference type="HAMAP" id="MF_03007">
    <property type="entry name" value="eIF3h"/>
    <property type="match status" value="1"/>
</dbReference>
<comment type="similarity">
    <text evidence="4">Belongs to the eIF-3 subunit H family.</text>
</comment>
<evidence type="ECO:0000313" key="9">
    <source>
        <dbReference type="Proteomes" id="UP000014760"/>
    </source>
</evidence>
<dbReference type="GO" id="GO:0008237">
    <property type="term" value="F:metallopeptidase activity"/>
    <property type="evidence" value="ECO:0007669"/>
    <property type="project" value="InterPro"/>
</dbReference>
<keyword evidence="3 4" id="KW-0648">Protein biosynthesis</keyword>
<feature type="domain" description="MPN" evidence="6">
    <location>
        <begin position="14"/>
        <end position="149"/>
    </location>
</feature>
<name>N1PB15_CAPTE</name>
<dbReference type="Proteomes" id="UP000014760">
    <property type="component" value="Unassembled WGS sequence"/>
</dbReference>
<sequence>MATFPTRDQNVQYVQIDGLVVLKIIKHCQDEGSGGTDLVQGVLLGLVENNRLEVTNCFPFPHTGEEEGDFNEMDYQMEMMRSLRHVNVDHLHVGWYQSTFYGSFINKALLDSQFNYQYSIEESIVLIYDPHRTQKGHLAIKAFRLTPEMMKLYLEGDFSPDSLKKSSMSFESLFEEVPVVIKNSHLVNSLLCEMEETESSYNFLDLATGTHLEKNVSLLIESVDELTQDANKYFGFQRTQARQNQAKQQYLAKRQQENKLRAERGDAPLPDEDITKMFKPLQPPSRLECLLLSSQVSSYVGQINEFATQSFGKLFMADSLQTGPNSSSS</sequence>
<dbReference type="InterPro" id="IPR045810">
    <property type="entry name" value="eIF3h_C"/>
</dbReference>
<dbReference type="EMBL" id="KB291798">
    <property type="protein sequence ID" value="ELU18873.1"/>
    <property type="molecule type" value="Genomic_DNA"/>
</dbReference>
<feature type="region of interest" description="Disordered" evidence="5">
    <location>
        <begin position="254"/>
        <end position="273"/>
    </location>
</feature>
<comment type="subcellular location">
    <subcellularLocation>
        <location evidence="4">Cytoplasm</location>
    </subcellularLocation>
</comment>
<dbReference type="InterPro" id="IPR000555">
    <property type="entry name" value="JAMM/MPN+_dom"/>
</dbReference>
<dbReference type="OrthoDB" id="10265695at2759"/>
<dbReference type="STRING" id="283909.N1PB15"/>
<dbReference type="AlphaFoldDB" id="N1PB15"/>
<dbReference type="Gene3D" id="3.40.140.10">
    <property type="entry name" value="Cytidine Deaminase, domain 2"/>
    <property type="match status" value="1"/>
</dbReference>
<protein>
    <recommendedName>
        <fullName evidence="4">Eukaryotic translation initiation factor 3 subunit H</fullName>
        <shortName evidence="4">eIF3h</shortName>
    </recommendedName>
</protein>
<dbReference type="GO" id="GO:0016282">
    <property type="term" value="C:eukaryotic 43S preinitiation complex"/>
    <property type="evidence" value="ECO:0007669"/>
    <property type="project" value="UniProtKB-UniRule"/>
</dbReference>
<dbReference type="PROSITE" id="PS50249">
    <property type="entry name" value="MPN"/>
    <property type="match status" value="1"/>
</dbReference>
<keyword evidence="1 4" id="KW-0963">Cytoplasm</keyword>
<dbReference type="GO" id="GO:0033290">
    <property type="term" value="C:eukaryotic 48S preinitiation complex"/>
    <property type="evidence" value="ECO:0007669"/>
    <property type="project" value="UniProtKB-UniRule"/>
</dbReference>
<dbReference type="InterPro" id="IPR027524">
    <property type="entry name" value="eIF3h"/>
</dbReference>
<dbReference type="EnsemblMetazoa" id="CapteT161622">
    <property type="protein sequence ID" value="CapteP161622"/>
    <property type="gene ID" value="CapteG161622"/>
</dbReference>
<evidence type="ECO:0000313" key="7">
    <source>
        <dbReference type="EMBL" id="ELU18873.1"/>
    </source>
</evidence>
<dbReference type="PANTHER" id="PTHR10410">
    <property type="entry name" value="EUKARYOTIC TRANSLATION INITIATION FACTOR 3 -RELATED"/>
    <property type="match status" value="1"/>
</dbReference>
<feature type="compositionally biased region" description="Basic and acidic residues" evidence="5">
    <location>
        <begin position="254"/>
        <end position="266"/>
    </location>
</feature>
<accession>N1PB15</accession>
<dbReference type="GO" id="GO:0005852">
    <property type="term" value="C:eukaryotic translation initiation factor 3 complex"/>
    <property type="evidence" value="ECO:0007669"/>
    <property type="project" value="UniProtKB-UniRule"/>
</dbReference>
<dbReference type="FunFam" id="3.40.140.10:FF:000045">
    <property type="entry name" value="Eukaryotic translation initiation factor 3 subunit H"/>
    <property type="match status" value="1"/>
</dbReference>
<organism evidence="7">
    <name type="scientific">Capitella teleta</name>
    <name type="common">Polychaete worm</name>
    <dbReference type="NCBI Taxonomy" id="283909"/>
    <lineage>
        <taxon>Eukaryota</taxon>
        <taxon>Metazoa</taxon>
        <taxon>Spiralia</taxon>
        <taxon>Lophotrochozoa</taxon>
        <taxon>Annelida</taxon>
        <taxon>Polychaeta</taxon>
        <taxon>Sedentaria</taxon>
        <taxon>Scolecida</taxon>
        <taxon>Capitellidae</taxon>
        <taxon>Capitella</taxon>
    </lineage>
</organism>